<evidence type="ECO:0000256" key="4">
    <source>
        <dbReference type="SAM" id="Phobius"/>
    </source>
</evidence>
<evidence type="ECO:0000256" key="3">
    <source>
        <dbReference type="ARBA" id="ARBA00023163"/>
    </source>
</evidence>
<dbReference type="InterPro" id="IPR018060">
    <property type="entry name" value="HTH_AraC"/>
</dbReference>
<evidence type="ECO:0000259" key="5">
    <source>
        <dbReference type="PROSITE" id="PS01124"/>
    </source>
</evidence>
<dbReference type="InterPro" id="IPR011990">
    <property type="entry name" value="TPR-like_helical_dom_sf"/>
</dbReference>
<evidence type="ECO:0000256" key="2">
    <source>
        <dbReference type="ARBA" id="ARBA00023125"/>
    </source>
</evidence>
<protein>
    <submittedName>
        <fullName evidence="6">AraC family transcriptional regulator</fullName>
    </submittedName>
</protein>
<proteinExistence type="predicted"/>
<name>A0AAE9MMC4_9FLAO</name>
<sequence>MIRFILITLITLFFSLNTVSQTIYLDSINRSKIDFYKNINTDSLFFYCDKLENSNNICTKIEAATDKIYGLYRLKRYDEAATSSNKVITQIDSLLQNNNLTCLIDRKIASLNRLFWIKKNQEKYEEAYSILIKYEKEIINHPIKDQKWIRNKLGLVLSKAVIKNKLNMQEKAKSILLKAISESKKTVLKDFQKNNFFLQWKANSFNCLGNTYILINNKNPNTILLDSADYYFDKAYKLTQQFTPQHKDSKIYYYLRKTKVLMAKKEFSKAIDLINNYKNISNGYSYFNKEYYLKAICFHNLKNSDSAIYHSNKLLMNYKKCERSKLITIYDILSKEYNNLNKLDSAYKYSKLTLEQHHLTKDTKDKTFNLFYNNNFAQAQKLKKTIEQREAEKQRNLIISFIILLLTFFVITFYLFKKEKDKKKKLISVISNNKTTEIEKKEYNIDEILEAKILNEFRNIANSLDFLKPDFSVNYIAEKLNTNTTYISFVFNKYYEESFKQYCTKLKINYVVHKLKTDKNFRKYSIQAIAEEIGYTNASAFTRAFKKHIGVTPSVFLKDLEN</sequence>
<dbReference type="EMBL" id="CP050861">
    <property type="protein sequence ID" value="UTD14719.1"/>
    <property type="molecule type" value="Genomic_DNA"/>
</dbReference>
<dbReference type="AlphaFoldDB" id="A0AAE9MMC4"/>
<dbReference type="PANTHER" id="PTHR43280">
    <property type="entry name" value="ARAC-FAMILY TRANSCRIPTIONAL REGULATOR"/>
    <property type="match status" value="1"/>
</dbReference>
<dbReference type="Proteomes" id="UP001056837">
    <property type="component" value="Chromosome"/>
</dbReference>
<keyword evidence="4" id="KW-1133">Transmembrane helix</keyword>
<organism evidence="6 7">
    <name type="scientific">Tenacibaculum mesophilum</name>
    <dbReference type="NCBI Taxonomy" id="104268"/>
    <lineage>
        <taxon>Bacteria</taxon>
        <taxon>Pseudomonadati</taxon>
        <taxon>Bacteroidota</taxon>
        <taxon>Flavobacteriia</taxon>
        <taxon>Flavobacteriales</taxon>
        <taxon>Flavobacteriaceae</taxon>
        <taxon>Tenacibaculum</taxon>
    </lineage>
</organism>
<dbReference type="SUPFAM" id="SSF46689">
    <property type="entry name" value="Homeodomain-like"/>
    <property type="match status" value="1"/>
</dbReference>
<gene>
    <name evidence="6" type="ORF">HER15_04140</name>
</gene>
<keyword evidence="2" id="KW-0238">DNA-binding</keyword>
<keyword evidence="1" id="KW-0805">Transcription regulation</keyword>
<dbReference type="GO" id="GO:0003700">
    <property type="term" value="F:DNA-binding transcription factor activity"/>
    <property type="evidence" value="ECO:0007669"/>
    <property type="project" value="InterPro"/>
</dbReference>
<dbReference type="SMART" id="SM00342">
    <property type="entry name" value="HTH_ARAC"/>
    <property type="match status" value="1"/>
</dbReference>
<dbReference type="PANTHER" id="PTHR43280:SF2">
    <property type="entry name" value="HTH-TYPE TRANSCRIPTIONAL REGULATOR EXSA"/>
    <property type="match status" value="1"/>
</dbReference>
<feature type="domain" description="HTH araC/xylS-type" evidence="5">
    <location>
        <begin position="465"/>
        <end position="559"/>
    </location>
</feature>
<evidence type="ECO:0000313" key="6">
    <source>
        <dbReference type="EMBL" id="UTD14719.1"/>
    </source>
</evidence>
<evidence type="ECO:0000313" key="7">
    <source>
        <dbReference type="Proteomes" id="UP001056837"/>
    </source>
</evidence>
<dbReference type="GO" id="GO:0043565">
    <property type="term" value="F:sequence-specific DNA binding"/>
    <property type="evidence" value="ECO:0007669"/>
    <property type="project" value="InterPro"/>
</dbReference>
<evidence type="ECO:0000256" key="1">
    <source>
        <dbReference type="ARBA" id="ARBA00023015"/>
    </source>
</evidence>
<dbReference type="InterPro" id="IPR009057">
    <property type="entry name" value="Homeodomain-like_sf"/>
</dbReference>
<dbReference type="PRINTS" id="PR00032">
    <property type="entry name" value="HTHARAC"/>
</dbReference>
<dbReference type="InterPro" id="IPR020449">
    <property type="entry name" value="Tscrpt_reg_AraC-type_HTH"/>
</dbReference>
<dbReference type="PROSITE" id="PS01124">
    <property type="entry name" value="HTH_ARAC_FAMILY_2"/>
    <property type="match status" value="1"/>
</dbReference>
<keyword evidence="4" id="KW-0472">Membrane</keyword>
<dbReference type="Gene3D" id="1.25.40.10">
    <property type="entry name" value="Tetratricopeptide repeat domain"/>
    <property type="match status" value="1"/>
</dbReference>
<keyword evidence="4" id="KW-0812">Transmembrane</keyword>
<feature type="transmembrane region" description="Helical" evidence="4">
    <location>
        <begin position="397"/>
        <end position="416"/>
    </location>
</feature>
<reference evidence="6" key="1">
    <citation type="submission" date="2020-04" db="EMBL/GenBank/DDBJ databases">
        <title>Tenacibaculum mesophilum bac2.</title>
        <authorList>
            <person name="Li M."/>
        </authorList>
    </citation>
    <scope>NUCLEOTIDE SEQUENCE</scope>
    <source>
        <strain evidence="6">Bac2</strain>
    </source>
</reference>
<dbReference type="Pfam" id="PF12833">
    <property type="entry name" value="HTH_18"/>
    <property type="match status" value="1"/>
</dbReference>
<accession>A0AAE9MMC4</accession>
<dbReference type="RefSeq" id="WP_239178824.1">
    <property type="nucleotide sequence ID" value="NZ_CANLMG010000007.1"/>
</dbReference>
<dbReference type="Gene3D" id="1.10.10.60">
    <property type="entry name" value="Homeodomain-like"/>
    <property type="match status" value="2"/>
</dbReference>
<keyword evidence="3" id="KW-0804">Transcription</keyword>